<dbReference type="PANTHER" id="PTHR30290:SF9">
    <property type="entry name" value="OLIGOPEPTIDE-BINDING PROTEIN APPA"/>
    <property type="match status" value="1"/>
</dbReference>
<keyword evidence="3 4" id="KW-0732">Signal</keyword>
<accession>A0A7V3ZIZ0</accession>
<dbReference type="InterPro" id="IPR039424">
    <property type="entry name" value="SBP_5"/>
</dbReference>
<gene>
    <name evidence="6" type="ORF">ENU78_04285</name>
</gene>
<evidence type="ECO:0000256" key="2">
    <source>
        <dbReference type="ARBA" id="ARBA00022448"/>
    </source>
</evidence>
<feature type="domain" description="Solute-binding protein family 5" evidence="5">
    <location>
        <begin position="37"/>
        <end position="265"/>
    </location>
</feature>
<sequence>MLKKGIPRIFLLLLSLLLFSLLSAPAQTLNVNPNGWLDQVAFIPEKDMAKAVEMMSKGDIDIYFNEISDPQLFRRIKEDPNLTYGTSFGLYYELTFNPVGPTYKDGRLNPFSNKKIREAMNIVIDRQYIVDEIMGGLAEVKLLPLNKGFPEYERYKDTIANLEKLYKYDFNKGKQIITTEMKKMGAELKGNKWYYKGNPVVVKFIIRTEDRRKQIGDYVANQLEKLGFTVERMYKTSREASPLWVRGNPEDGQWDIYTGGWITTVLARDMADNFRFFYTPDSEMSYSPLWRAYKPDKEFRDIANKLAQRTFKSMAERNYLMRKALELCLKDSVRVFLIDQKAAWARRKNIDIAVDYAGGSSSRAWPYTLRIAGKEGGSVKAGMSEVIIDPWNPIAGSNWVYDTIFWEATFGRNWIYHPYTGLPILFGIESADLTVTADVPTFPNKGSESWLKVKRVKSITVPDDAWYGWDAKKQTMITAKEAGVKEAKVKVVINYGDVLGKKKYHDGTVQSLGDYLVDFIIGFERASKDSKLYDESYVDYFNSWRESFVAWKIVKEHPLVIEYYTNYAELDAELTALWPTTSVLFPWHALAIGIRAEEEGKLAFSADKAEATKVEWMNYIGGPSLGILKEMLDKSQKDNYLPFKNFLSKYVKEGEIKERYNALSNWYNRFKHFWVSNGPYYLEKADTVAHTVLLKNAKFLK</sequence>
<comment type="similarity">
    <text evidence="1">Belongs to the bacterial solute-binding protein 5 family.</text>
</comment>
<feature type="signal peptide" evidence="4">
    <location>
        <begin position="1"/>
        <end position="26"/>
    </location>
</feature>
<dbReference type="SUPFAM" id="SSF53850">
    <property type="entry name" value="Periplasmic binding protein-like II"/>
    <property type="match status" value="1"/>
</dbReference>
<evidence type="ECO:0000313" key="6">
    <source>
        <dbReference type="EMBL" id="HGK23655.1"/>
    </source>
</evidence>
<dbReference type="Pfam" id="PF00496">
    <property type="entry name" value="SBP_bac_5"/>
    <property type="match status" value="1"/>
</dbReference>
<evidence type="ECO:0000259" key="5">
    <source>
        <dbReference type="Pfam" id="PF00496"/>
    </source>
</evidence>
<name>A0A7V3ZIZ0_DICTH</name>
<dbReference type="GO" id="GO:0015833">
    <property type="term" value="P:peptide transport"/>
    <property type="evidence" value="ECO:0007669"/>
    <property type="project" value="TreeGrafter"/>
</dbReference>
<dbReference type="AlphaFoldDB" id="A0A7V3ZIZ0"/>
<evidence type="ECO:0000256" key="3">
    <source>
        <dbReference type="ARBA" id="ARBA00022729"/>
    </source>
</evidence>
<protein>
    <submittedName>
        <fullName evidence="6">ABC transporter substrate-binding protein</fullName>
    </submittedName>
</protein>
<evidence type="ECO:0000256" key="1">
    <source>
        <dbReference type="ARBA" id="ARBA00005695"/>
    </source>
</evidence>
<keyword evidence="2" id="KW-0813">Transport</keyword>
<dbReference type="PANTHER" id="PTHR30290">
    <property type="entry name" value="PERIPLASMIC BINDING COMPONENT OF ABC TRANSPORTER"/>
    <property type="match status" value="1"/>
</dbReference>
<dbReference type="GO" id="GO:1904680">
    <property type="term" value="F:peptide transmembrane transporter activity"/>
    <property type="evidence" value="ECO:0007669"/>
    <property type="project" value="TreeGrafter"/>
</dbReference>
<dbReference type="Gene3D" id="3.10.105.10">
    <property type="entry name" value="Dipeptide-binding Protein, Domain 3"/>
    <property type="match status" value="1"/>
</dbReference>
<comment type="caution">
    <text evidence="6">The sequence shown here is derived from an EMBL/GenBank/DDBJ whole genome shotgun (WGS) entry which is preliminary data.</text>
</comment>
<dbReference type="Gene3D" id="3.40.190.10">
    <property type="entry name" value="Periplasmic binding protein-like II"/>
    <property type="match status" value="1"/>
</dbReference>
<evidence type="ECO:0000256" key="4">
    <source>
        <dbReference type="SAM" id="SignalP"/>
    </source>
</evidence>
<dbReference type="InterPro" id="IPR000914">
    <property type="entry name" value="SBP_5_dom"/>
</dbReference>
<reference evidence="6" key="1">
    <citation type="journal article" date="2020" name="mSystems">
        <title>Genome- and Community-Level Interaction Insights into Carbon Utilization and Element Cycling Functions of Hydrothermarchaeota in Hydrothermal Sediment.</title>
        <authorList>
            <person name="Zhou Z."/>
            <person name="Liu Y."/>
            <person name="Xu W."/>
            <person name="Pan J."/>
            <person name="Luo Z.H."/>
            <person name="Li M."/>
        </authorList>
    </citation>
    <scope>NUCLEOTIDE SEQUENCE [LARGE SCALE GENOMIC DNA]</scope>
    <source>
        <strain evidence="6">SpSt-70</strain>
    </source>
</reference>
<dbReference type="RefSeq" id="WP_149123037.1">
    <property type="nucleotide sequence ID" value="NZ_VTFL01000005.1"/>
</dbReference>
<dbReference type="EMBL" id="DTDV01000012">
    <property type="protein sequence ID" value="HGK23655.1"/>
    <property type="molecule type" value="Genomic_DNA"/>
</dbReference>
<organism evidence="6">
    <name type="scientific">Dictyoglomus thermophilum</name>
    <dbReference type="NCBI Taxonomy" id="14"/>
    <lineage>
        <taxon>Bacteria</taxon>
        <taxon>Pseudomonadati</taxon>
        <taxon>Dictyoglomota</taxon>
        <taxon>Dictyoglomia</taxon>
        <taxon>Dictyoglomales</taxon>
        <taxon>Dictyoglomaceae</taxon>
        <taxon>Dictyoglomus</taxon>
    </lineage>
</organism>
<feature type="chain" id="PRO_5031276694" evidence="4">
    <location>
        <begin position="27"/>
        <end position="701"/>
    </location>
</feature>
<proteinExistence type="inferred from homology"/>